<dbReference type="InterPro" id="IPR055343">
    <property type="entry name" value="CREG_beta-barrel"/>
</dbReference>
<gene>
    <name evidence="2" type="ORF">AaE_004454</name>
</gene>
<dbReference type="Gene3D" id="2.30.110.10">
    <property type="entry name" value="Electron Transport, Fmn-binding Protein, Chain A"/>
    <property type="match status" value="1"/>
</dbReference>
<accession>A0A6A5AJ16</accession>
<evidence type="ECO:0000313" key="2">
    <source>
        <dbReference type="EMBL" id="KAF0756881.1"/>
    </source>
</evidence>
<dbReference type="VEuPathDB" id="FungiDB:H257_00122"/>
<name>A0A6A5AJ16_APHAT</name>
<dbReference type="GO" id="GO:0005737">
    <property type="term" value="C:cytoplasm"/>
    <property type="evidence" value="ECO:0007669"/>
    <property type="project" value="UniProtKB-ARBA"/>
</dbReference>
<sequence length="277" mass="29748">MSANHKPPLSSCECAHSHTQSNCIMTESTPVFQTHATADVKSRKWLVAGAALASTLVVLGVSQITASSSKQVNLVNLRAESAQLGSLSGLTAEESAIATALNPQTQRCVHLYPVIYTETGVFLHKNTWATIATTSIHLNGAPYAGLASYSDGVGTSAKNATGKLYFYLTPMDSTGQDVTKSPSVSVGISMAQLGQCKMDPQDPTCWKATFSGKLLPVEGDEVKAALEVLYSKHPQMSWWPADHGFRPYELHPTEILLLDFYGGAKSIAAEEYYAVEF</sequence>
<comment type="caution">
    <text evidence="2">The sequence shown here is derived from an EMBL/GenBank/DDBJ whole genome shotgun (WGS) entry which is preliminary data.</text>
</comment>
<dbReference type="Pfam" id="PF13883">
    <property type="entry name" value="CREG_beta-barrel"/>
    <property type="match status" value="1"/>
</dbReference>
<dbReference type="Proteomes" id="UP000469452">
    <property type="component" value="Unassembled WGS sequence"/>
</dbReference>
<organism evidence="2 3">
    <name type="scientific">Aphanomyces astaci</name>
    <name type="common">Crayfish plague agent</name>
    <dbReference type="NCBI Taxonomy" id="112090"/>
    <lineage>
        <taxon>Eukaryota</taxon>
        <taxon>Sar</taxon>
        <taxon>Stramenopiles</taxon>
        <taxon>Oomycota</taxon>
        <taxon>Saprolegniomycetes</taxon>
        <taxon>Saprolegniales</taxon>
        <taxon>Verrucalvaceae</taxon>
        <taxon>Aphanomyces</taxon>
    </lineage>
</organism>
<protein>
    <recommendedName>
        <fullName evidence="1">CREG-like beta-barrel domain-containing protein</fullName>
    </recommendedName>
</protein>
<dbReference type="EMBL" id="VJMI01010115">
    <property type="protein sequence ID" value="KAF0756881.1"/>
    <property type="molecule type" value="Genomic_DNA"/>
</dbReference>
<evidence type="ECO:0000313" key="3">
    <source>
        <dbReference type="Proteomes" id="UP000469452"/>
    </source>
</evidence>
<proteinExistence type="predicted"/>
<dbReference type="InterPro" id="IPR012349">
    <property type="entry name" value="Split_barrel_FMN-bd"/>
</dbReference>
<dbReference type="SUPFAM" id="SSF50475">
    <property type="entry name" value="FMN-binding split barrel"/>
    <property type="match status" value="1"/>
</dbReference>
<reference evidence="2 3" key="1">
    <citation type="submission" date="2019-06" db="EMBL/GenBank/DDBJ databases">
        <title>Genomics analysis of Aphanomyces spp. identifies a new class of oomycete effector associated with host adaptation.</title>
        <authorList>
            <person name="Gaulin E."/>
        </authorList>
    </citation>
    <scope>NUCLEOTIDE SEQUENCE [LARGE SCALE GENOMIC DNA]</scope>
    <source>
        <strain evidence="2 3">E</strain>
    </source>
</reference>
<evidence type="ECO:0000259" key="1">
    <source>
        <dbReference type="Pfam" id="PF13883"/>
    </source>
</evidence>
<dbReference type="PANTHER" id="PTHR13343">
    <property type="entry name" value="CREG1 PROTEIN"/>
    <property type="match status" value="1"/>
</dbReference>
<feature type="domain" description="CREG-like beta-barrel" evidence="1">
    <location>
        <begin position="123"/>
        <end position="273"/>
    </location>
</feature>
<dbReference type="PANTHER" id="PTHR13343:SF17">
    <property type="entry name" value="CELLULAR REPRESSOR OF E1A-STIMULATED GENES, ISOFORM A"/>
    <property type="match status" value="1"/>
</dbReference>
<dbReference type="AlphaFoldDB" id="A0A6A5AJ16"/>